<evidence type="ECO:0000313" key="9">
    <source>
        <dbReference type="Proteomes" id="UP000002866"/>
    </source>
</evidence>
<evidence type="ECO:0000256" key="4">
    <source>
        <dbReference type="ARBA" id="ARBA00023136"/>
    </source>
</evidence>
<feature type="compositionally biased region" description="Basic and acidic residues" evidence="5">
    <location>
        <begin position="985"/>
        <end position="1041"/>
    </location>
</feature>
<evidence type="ECO:0000256" key="2">
    <source>
        <dbReference type="ARBA" id="ARBA00022692"/>
    </source>
</evidence>
<evidence type="ECO:0000256" key="3">
    <source>
        <dbReference type="ARBA" id="ARBA00022989"/>
    </source>
</evidence>
<dbReference type="HOGENOM" id="CLU_008074_0_0_1"/>
<dbReference type="InterPro" id="IPR009644">
    <property type="entry name" value="FKTN/MNN4/W02B3.4-1"/>
</dbReference>
<accession>I2H3B9</accession>
<evidence type="ECO:0000313" key="8">
    <source>
        <dbReference type="EMBL" id="CCH60871.1"/>
    </source>
</evidence>
<evidence type="ECO:0000256" key="1">
    <source>
        <dbReference type="ARBA" id="ARBA00004167"/>
    </source>
</evidence>
<dbReference type="STRING" id="1071380.I2H3B9"/>
<dbReference type="GO" id="GO:0009100">
    <property type="term" value="P:glycoprotein metabolic process"/>
    <property type="evidence" value="ECO:0007669"/>
    <property type="project" value="UniProtKB-ARBA"/>
</dbReference>
<dbReference type="RefSeq" id="XP_004180390.1">
    <property type="nucleotide sequence ID" value="XM_004180342.1"/>
</dbReference>
<sequence length="1074" mass="126558">MALSIRRFSRLLLLPFNKKIIRKLILYLIVIQSFIYLIRYLHYKNTKDNILPQTYSDILSNVANKVDELSPQINLQELSSTFQQQYNLLNSNTNSLDESSSIPGLDPAIFQEAKKIYSKFKYSTDPNWIDSYHLQKDLLTVSLGPHKGEKLNSIDDLYFYDSDPRLSWSVYLDHLTSLPESSFMESSSQFDIILPFSWYDWADFHELNKLISLQNTSLVCPFLFENAFEMEKLQELELELNEPLFLADRNKYNEELWYKSNRKHSEAHVFGAMDNHCKVYNETDQPKFQTNLKIFQLYDKVRPEVYQLQARNYILSHQPHPISVTILNSDMKAYRIDLQQSRTNNMVQSNMLRDYVQRRLPSEQDSLEWDSSYTEINSKNLQDYDIIFNHTDAFEKFINSTIADKLHLRMPEGVYDAYDQDFLELKPEYFFFDAPKVLEELSQNKDNLNPHDYSYMLSLERSVNTPDPWAPKFFLEASNVKSFHGLGWHRDKRFFNGALIEDPQEYTIRLNAMIRTWQKFTKAAGIISWPAHGTAYGYLYNGLSFPWDNDFDLQLPLAHLHHLARYFNQSLILEDPREGNGRYIVDISSSLTTRINGNGRNNIDGRFIDIDSGLYIDLTGLTASSAPLNKKFKKYYDKNIKGLDIKELTKEFIEPKPKSGVASMNLTELMKYVDDHPNDYDRGEKKAVKDMIKKEDEIKQKDSPEKNLNVFERYAVNAKLNLYNCRNNHFVTFDSINPLKTSKFHGVTTLLPVKYIKLLKNEYGVPSRYGYLTFKNMVYSPEFRSWLLFDILRKCANLNEWYPNLEKSESPLDSLNTTDVKLLYKNMLKINHEDLFATLFTAFNATAFRVKEIEIEYDNTTDIDTKLDLLHKLRTEIGPRLNSPGKDPYMYTYERRVWRDFVSDLSNDTVSKIKEIVSQEKLAMIYNMTESLENQTSEFFRVRDYYTDELILDLNSAGLNLYHNIRGKESELFKADPILHEQQLRELEEEEADKKKEEEEKKKKEEEDKKKKEEEDKKKKEEEEKKKKEEEEKKKKEEEQKQQQNTDTETKNNDEQNKSDNNNDSQTSTEEEKN</sequence>
<dbReference type="GO" id="GO:0016020">
    <property type="term" value="C:membrane"/>
    <property type="evidence" value="ECO:0007669"/>
    <property type="project" value="UniProtKB-SubCell"/>
</dbReference>
<keyword evidence="4 6" id="KW-0472">Membrane</keyword>
<dbReference type="KEGG" id="tbl:TBLA_0D03720"/>
<dbReference type="EMBL" id="HE806319">
    <property type="protein sequence ID" value="CCH60871.1"/>
    <property type="molecule type" value="Genomic_DNA"/>
</dbReference>
<feature type="compositionally biased region" description="Basic and acidic residues" evidence="5">
    <location>
        <begin position="1048"/>
        <end position="1058"/>
    </location>
</feature>
<keyword evidence="9" id="KW-1185">Reference proteome</keyword>
<dbReference type="AlphaFoldDB" id="I2H3B9"/>
<dbReference type="GeneID" id="14495907"/>
<proteinExistence type="predicted"/>
<protein>
    <recommendedName>
        <fullName evidence="7">LicD/FKTN/FKRP nucleotidyltransferase domain-containing protein</fullName>
    </recommendedName>
</protein>
<comment type="subcellular location">
    <subcellularLocation>
        <location evidence="1">Membrane</location>
        <topology evidence="1">Single-pass membrane protein</topology>
    </subcellularLocation>
</comment>
<gene>
    <name evidence="8" type="primary">TBLA0D03720</name>
    <name evidence="8" type="ORF">TBLA_0D03720</name>
</gene>
<dbReference type="OMA" id="PEVYQLQ"/>
<evidence type="ECO:0000259" key="7">
    <source>
        <dbReference type="Pfam" id="PF04991"/>
    </source>
</evidence>
<dbReference type="PANTHER" id="PTHR15407">
    <property type="entry name" value="FUKUTIN-RELATED"/>
    <property type="match status" value="1"/>
</dbReference>
<organism evidence="8 9">
    <name type="scientific">Henningerozyma blattae (strain ATCC 34711 / CBS 6284 / DSM 70876 / NBRC 10599 / NRRL Y-10934 / UCD 77-7)</name>
    <name type="common">Yeast</name>
    <name type="synonym">Tetrapisispora blattae</name>
    <dbReference type="NCBI Taxonomy" id="1071380"/>
    <lineage>
        <taxon>Eukaryota</taxon>
        <taxon>Fungi</taxon>
        <taxon>Dikarya</taxon>
        <taxon>Ascomycota</taxon>
        <taxon>Saccharomycotina</taxon>
        <taxon>Saccharomycetes</taxon>
        <taxon>Saccharomycetales</taxon>
        <taxon>Saccharomycetaceae</taxon>
        <taxon>Henningerozyma</taxon>
    </lineage>
</organism>
<dbReference type="FunCoup" id="I2H3B9">
    <property type="interactions" value="130"/>
</dbReference>
<feature type="region of interest" description="Disordered" evidence="5">
    <location>
        <begin position="985"/>
        <end position="1074"/>
    </location>
</feature>
<evidence type="ECO:0000256" key="5">
    <source>
        <dbReference type="SAM" id="MobiDB-lite"/>
    </source>
</evidence>
<reference evidence="8 9" key="1">
    <citation type="journal article" date="2011" name="Proc. Natl. Acad. Sci. U.S.A.">
        <title>Evolutionary erosion of yeast sex chromosomes by mating-type switching accidents.</title>
        <authorList>
            <person name="Gordon J.L."/>
            <person name="Armisen D."/>
            <person name="Proux-Wera E."/>
            <person name="Oheigeartaigh S.S."/>
            <person name="Byrne K.P."/>
            <person name="Wolfe K.H."/>
        </authorList>
    </citation>
    <scope>NUCLEOTIDE SEQUENCE [LARGE SCALE GENOMIC DNA]</scope>
    <source>
        <strain evidence="9">ATCC 34711 / CBS 6284 / DSM 70876 / NBRC 10599 / NRRL Y-10934 / UCD 77-7</strain>
    </source>
</reference>
<dbReference type="InterPro" id="IPR007074">
    <property type="entry name" value="LicD/FKTN/FKRP_NTP_transf"/>
</dbReference>
<feature type="transmembrane region" description="Helical" evidence="6">
    <location>
        <begin position="20"/>
        <end position="41"/>
    </location>
</feature>
<dbReference type="OrthoDB" id="444255at2759"/>
<dbReference type="PANTHER" id="PTHR15407:SF28">
    <property type="entry name" value="RIBITOL-5-PHOSPHATE TRANSFERASE FKTN"/>
    <property type="match status" value="1"/>
</dbReference>
<feature type="domain" description="LicD/FKTN/FKRP nucleotidyltransferase" evidence="7">
    <location>
        <begin position="521"/>
        <end position="764"/>
    </location>
</feature>
<dbReference type="eggNOG" id="ENOG502QREF">
    <property type="taxonomic scope" value="Eukaryota"/>
</dbReference>
<evidence type="ECO:0000256" key="6">
    <source>
        <dbReference type="SAM" id="Phobius"/>
    </source>
</evidence>
<dbReference type="InParanoid" id="I2H3B9"/>
<name>I2H3B9_HENB6</name>
<keyword evidence="3 6" id="KW-1133">Transmembrane helix</keyword>
<dbReference type="Proteomes" id="UP000002866">
    <property type="component" value="Chromosome 4"/>
</dbReference>
<feature type="compositionally biased region" description="Low complexity" evidence="5">
    <location>
        <begin position="1059"/>
        <end position="1068"/>
    </location>
</feature>
<keyword evidence="2 6" id="KW-0812">Transmembrane</keyword>
<dbReference type="Pfam" id="PF04991">
    <property type="entry name" value="LicD"/>
    <property type="match status" value="1"/>
</dbReference>